<evidence type="ECO:0000259" key="4">
    <source>
        <dbReference type="Pfam" id="PF00496"/>
    </source>
</evidence>
<feature type="domain" description="Solute-binding protein family 5" evidence="4">
    <location>
        <begin position="98"/>
        <end position="443"/>
    </location>
</feature>
<dbReference type="PIRSF" id="PIRSF002741">
    <property type="entry name" value="MppA"/>
    <property type="match status" value="1"/>
</dbReference>
<dbReference type="InterPro" id="IPR039424">
    <property type="entry name" value="SBP_5"/>
</dbReference>
<dbReference type="Pfam" id="PF00496">
    <property type="entry name" value="SBP_bac_5"/>
    <property type="match status" value="1"/>
</dbReference>
<dbReference type="EMBL" id="SMGQ01000018">
    <property type="protein sequence ID" value="TCK87874.1"/>
    <property type="molecule type" value="Genomic_DNA"/>
</dbReference>
<dbReference type="AlphaFoldDB" id="A0A4R1MAA1"/>
<keyword evidence="1 3" id="KW-0732">Signal</keyword>
<dbReference type="Gene3D" id="3.10.105.10">
    <property type="entry name" value="Dipeptide-binding Protein, Domain 3"/>
    <property type="match status" value="1"/>
</dbReference>
<dbReference type="Proteomes" id="UP000294545">
    <property type="component" value="Unassembled WGS sequence"/>
</dbReference>
<dbReference type="PROSITE" id="PS51257">
    <property type="entry name" value="PROKAR_LIPOPROTEIN"/>
    <property type="match status" value="1"/>
</dbReference>
<dbReference type="PANTHER" id="PTHR30290">
    <property type="entry name" value="PERIPLASMIC BINDING COMPONENT OF ABC TRANSPORTER"/>
    <property type="match status" value="1"/>
</dbReference>
<gene>
    <name evidence="5" type="ORF">EDC19_2716</name>
</gene>
<dbReference type="GO" id="GO:0015833">
    <property type="term" value="P:peptide transport"/>
    <property type="evidence" value="ECO:0007669"/>
    <property type="project" value="TreeGrafter"/>
</dbReference>
<name>A0A4R1MAA1_9FIRM</name>
<evidence type="ECO:0000256" key="3">
    <source>
        <dbReference type="SAM" id="SignalP"/>
    </source>
</evidence>
<keyword evidence="6" id="KW-1185">Reference proteome</keyword>
<evidence type="ECO:0000313" key="5">
    <source>
        <dbReference type="EMBL" id="TCK87874.1"/>
    </source>
</evidence>
<feature type="signal peptide" evidence="3">
    <location>
        <begin position="1"/>
        <end position="28"/>
    </location>
</feature>
<dbReference type="Gene3D" id="3.40.190.10">
    <property type="entry name" value="Periplasmic binding protein-like II"/>
    <property type="match status" value="1"/>
</dbReference>
<organism evidence="5 6">
    <name type="scientific">Natranaerovirga hydrolytica</name>
    <dbReference type="NCBI Taxonomy" id="680378"/>
    <lineage>
        <taxon>Bacteria</taxon>
        <taxon>Bacillati</taxon>
        <taxon>Bacillota</taxon>
        <taxon>Clostridia</taxon>
        <taxon>Lachnospirales</taxon>
        <taxon>Natranaerovirgaceae</taxon>
        <taxon>Natranaerovirga</taxon>
    </lineage>
</organism>
<dbReference type="OrthoDB" id="9772924at2"/>
<proteinExistence type="predicted"/>
<accession>A0A4R1MAA1</accession>
<comment type="caution">
    <text evidence="5">The sequence shown here is derived from an EMBL/GenBank/DDBJ whole genome shotgun (WGS) entry which is preliminary data.</text>
</comment>
<dbReference type="InterPro" id="IPR000914">
    <property type="entry name" value="SBP_5_dom"/>
</dbReference>
<feature type="chain" id="PRO_5039653989" evidence="3">
    <location>
        <begin position="29"/>
        <end position="527"/>
    </location>
</feature>
<dbReference type="GO" id="GO:1904680">
    <property type="term" value="F:peptide transmembrane transporter activity"/>
    <property type="evidence" value="ECO:0007669"/>
    <property type="project" value="TreeGrafter"/>
</dbReference>
<keyword evidence="2" id="KW-0175">Coiled coil</keyword>
<dbReference type="GO" id="GO:0043190">
    <property type="term" value="C:ATP-binding cassette (ABC) transporter complex"/>
    <property type="evidence" value="ECO:0007669"/>
    <property type="project" value="InterPro"/>
</dbReference>
<evidence type="ECO:0000256" key="2">
    <source>
        <dbReference type="SAM" id="Coils"/>
    </source>
</evidence>
<dbReference type="InterPro" id="IPR030678">
    <property type="entry name" value="Peptide/Ni-bd"/>
</dbReference>
<dbReference type="GO" id="GO:0030288">
    <property type="term" value="C:outer membrane-bounded periplasmic space"/>
    <property type="evidence" value="ECO:0007669"/>
    <property type="project" value="TreeGrafter"/>
</dbReference>
<dbReference type="SUPFAM" id="SSF53850">
    <property type="entry name" value="Periplasmic binding protein-like II"/>
    <property type="match status" value="1"/>
</dbReference>
<dbReference type="GO" id="GO:0042884">
    <property type="term" value="P:microcin transport"/>
    <property type="evidence" value="ECO:0007669"/>
    <property type="project" value="TreeGrafter"/>
</dbReference>
<feature type="coiled-coil region" evidence="2">
    <location>
        <begin position="353"/>
        <end position="380"/>
    </location>
</feature>
<sequence length="527" mass="60849">MKTYKKQIIITSLLILLTLLIGCSQEQSQSETLKGSAENDSSKQAINDNDTMEEKIIRLSGGDSGLPNPFRHVSRGPGISKMHLIYDSLIEKDEEGNIPWLAKDWEISEDGLEYIFFLEEDVFWQDGELLTAEDVKFTFDYYKKHSPVSNALYVHDEYIIESTEVLDALTVKITLNSPNPSYFTDVGFMRIIPKHIWESIEDPKSYDGEGKVIGSGPFVMESYNLQEGTYRYKAFDNYWGLNQKVDYIEWVPVSDTIMAFENEEIDLINVSADLISRYKDDSEFTLISKHSYHSYRLLLNMEKRDELKELNIRQGMAYAIDQQNLIDVVERGSGEIASMGYVPSVHYWYNNNVKDYEYNLEQAKELLEDTQLTFELLTGNSNDEIRIAELIQNDFREVGIELKIESVDNRARDGAVVEGKYELVLINSGGMGSDPSYLSNTYGEGSLPGYYNEEIQQLLIEQDKELDNDKRKELVFQLQELIAEEVPIIMLYGPVDNNVYRHGHYDGWMFRYDHNKATHNKLSYLER</sequence>
<evidence type="ECO:0000313" key="6">
    <source>
        <dbReference type="Proteomes" id="UP000294545"/>
    </source>
</evidence>
<reference evidence="5 6" key="1">
    <citation type="submission" date="2019-03" db="EMBL/GenBank/DDBJ databases">
        <title>Genomic Encyclopedia of Type Strains, Phase IV (KMG-IV): sequencing the most valuable type-strain genomes for metagenomic binning, comparative biology and taxonomic classification.</title>
        <authorList>
            <person name="Goeker M."/>
        </authorList>
    </citation>
    <scope>NUCLEOTIDE SEQUENCE [LARGE SCALE GENOMIC DNA]</scope>
    <source>
        <strain evidence="5 6">DSM 24176</strain>
    </source>
</reference>
<dbReference type="PANTHER" id="PTHR30290:SF64">
    <property type="entry name" value="ABC TRANSPORTER PERIPLASMIC BINDING PROTEIN"/>
    <property type="match status" value="1"/>
</dbReference>
<protein>
    <submittedName>
        <fullName evidence="5">Peptide/nickel transport system substrate-binding protein</fullName>
    </submittedName>
</protein>
<dbReference type="RefSeq" id="WP_132283369.1">
    <property type="nucleotide sequence ID" value="NZ_SMGQ01000018.1"/>
</dbReference>
<dbReference type="Gene3D" id="3.90.76.10">
    <property type="entry name" value="Dipeptide-binding Protein, Domain 1"/>
    <property type="match status" value="1"/>
</dbReference>
<evidence type="ECO:0000256" key="1">
    <source>
        <dbReference type="ARBA" id="ARBA00022729"/>
    </source>
</evidence>